<dbReference type="RefSeq" id="WP_143101620.1">
    <property type="nucleotide sequence ID" value="NZ_FOAP01000022.1"/>
</dbReference>
<dbReference type="AlphaFoldDB" id="A0A1H8AYE7"/>
<organism evidence="2 3">
    <name type="scientific">Stigmatella aurantiaca</name>
    <dbReference type="NCBI Taxonomy" id="41"/>
    <lineage>
        <taxon>Bacteria</taxon>
        <taxon>Pseudomonadati</taxon>
        <taxon>Myxococcota</taxon>
        <taxon>Myxococcia</taxon>
        <taxon>Myxococcales</taxon>
        <taxon>Cystobacterineae</taxon>
        <taxon>Archangiaceae</taxon>
        <taxon>Stigmatella</taxon>
    </lineage>
</organism>
<sequence length="210" mass="21381">MAPVSSPANSNFNRPSSSQGTKPSPAGVQGGAPAAPPQPAPSATPGPANCHLADSFQTDNLRTQILKQAENNPSVYGALAGGVDNMLKAMHVGISACSFDTVMDNIAQVKAGKMSQSTAHFNEAGTFAQDAFQSFANGKYGQGAVEAIGVGLNSVMGVGVLGVEAVSSVLRDPVAAVKAPGEALANGANYVAKESVNIEMWLRSMARPKP</sequence>
<gene>
    <name evidence="2" type="ORF">SAMN05444354_12278</name>
</gene>
<evidence type="ECO:0000313" key="2">
    <source>
        <dbReference type="EMBL" id="SEM74934.1"/>
    </source>
</evidence>
<dbReference type="Proteomes" id="UP000182719">
    <property type="component" value="Unassembled WGS sequence"/>
</dbReference>
<dbReference type="OrthoDB" id="5525225at2"/>
<keyword evidence="3" id="KW-1185">Reference proteome</keyword>
<reference evidence="3" key="1">
    <citation type="submission" date="2016-10" db="EMBL/GenBank/DDBJ databases">
        <authorList>
            <person name="Varghese N."/>
            <person name="Submissions S."/>
        </authorList>
    </citation>
    <scope>NUCLEOTIDE SEQUENCE [LARGE SCALE GENOMIC DNA]</scope>
    <source>
        <strain evidence="3">DSM 17044</strain>
    </source>
</reference>
<protein>
    <submittedName>
        <fullName evidence="2">Uncharacterized protein</fullName>
    </submittedName>
</protein>
<proteinExistence type="predicted"/>
<accession>A0A1H8AYE7</accession>
<feature type="compositionally biased region" description="Low complexity" evidence="1">
    <location>
        <begin position="23"/>
        <end position="33"/>
    </location>
</feature>
<name>A0A1H8AYE7_STIAU</name>
<feature type="compositionally biased region" description="Polar residues" evidence="1">
    <location>
        <begin position="1"/>
        <end position="22"/>
    </location>
</feature>
<feature type="compositionally biased region" description="Pro residues" evidence="1">
    <location>
        <begin position="34"/>
        <end position="44"/>
    </location>
</feature>
<evidence type="ECO:0000256" key="1">
    <source>
        <dbReference type="SAM" id="MobiDB-lite"/>
    </source>
</evidence>
<feature type="region of interest" description="Disordered" evidence="1">
    <location>
        <begin position="1"/>
        <end position="53"/>
    </location>
</feature>
<evidence type="ECO:0000313" key="3">
    <source>
        <dbReference type="Proteomes" id="UP000182719"/>
    </source>
</evidence>
<dbReference type="EMBL" id="FOAP01000022">
    <property type="protein sequence ID" value="SEM74934.1"/>
    <property type="molecule type" value="Genomic_DNA"/>
</dbReference>